<dbReference type="RefSeq" id="WP_150559891.1">
    <property type="nucleotide sequence ID" value="NZ_CABPST010000005.1"/>
</dbReference>
<keyword evidence="4" id="KW-1185">Reference proteome</keyword>
<reference evidence="3 4" key="1">
    <citation type="submission" date="2019-08" db="EMBL/GenBank/DDBJ databases">
        <authorList>
            <person name="Peeters C."/>
        </authorList>
    </citation>
    <scope>NUCLEOTIDE SEQUENCE [LARGE SCALE GENOMIC DNA]</scope>
    <source>
        <strain evidence="3 4">LMG 20603</strain>
    </source>
</reference>
<keyword evidence="3" id="KW-0378">Hydrolase</keyword>
<dbReference type="GO" id="GO:0016787">
    <property type="term" value="F:hydrolase activity"/>
    <property type="evidence" value="ECO:0007669"/>
    <property type="project" value="UniProtKB-KW"/>
</dbReference>
<accession>A0A5E5BTA0</accession>
<dbReference type="PANTHER" id="PTHR37828">
    <property type="entry name" value="GSR2449 PROTEIN"/>
    <property type="match status" value="1"/>
</dbReference>
<comment type="similarity">
    <text evidence="1">Belongs to the YciI family.</text>
</comment>
<sequence length="96" mass="10670">MFVVLLHYVQPLDVVEAHIPEHREFLDRHYAAGHFVASGPQVPRTGGVILAGNLSRQALDAVLAEDPFLRERVAQYQVIEFHPTKFAPGAEAILQS</sequence>
<evidence type="ECO:0000313" key="3">
    <source>
        <dbReference type="EMBL" id="VVE88618.1"/>
    </source>
</evidence>
<name>A0A5E5BTA0_9BURK</name>
<dbReference type="Gene3D" id="3.30.70.1060">
    <property type="entry name" value="Dimeric alpha+beta barrel"/>
    <property type="match status" value="1"/>
</dbReference>
<dbReference type="InterPro" id="IPR005545">
    <property type="entry name" value="YCII"/>
</dbReference>
<dbReference type="InterPro" id="IPR011008">
    <property type="entry name" value="Dimeric_a/b-barrel"/>
</dbReference>
<dbReference type="Pfam" id="PF03795">
    <property type="entry name" value="YCII"/>
    <property type="match status" value="1"/>
</dbReference>
<evidence type="ECO:0000256" key="1">
    <source>
        <dbReference type="ARBA" id="ARBA00007689"/>
    </source>
</evidence>
<evidence type="ECO:0000259" key="2">
    <source>
        <dbReference type="Pfam" id="PF03795"/>
    </source>
</evidence>
<gene>
    <name evidence="3" type="ORF">PBR20603_02573</name>
</gene>
<protein>
    <submittedName>
        <fullName evidence="3">GTP cyclohydrolase</fullName>
    </submittedName>
</protein>
<feature type="domain" description="YCII-related" evidence="2">
    <location>
        <begin position="1"/>
        <end position="81"/>
    </location>
</feature>
<dbReference type="OrthoDB" id="9814407at2"/>
<dbReference type="AlphaFoldDB" id="A0A5E5BTA0"/>
<proteinExistence type="inferred from homology"/>
<dbReference type="PANTHER" id="PTHR37828:SF1">
    <property type="entry name" value="YCII-RELATED DOMAIN-CONTAINING PROTEIN"/>
    <property type="match status" value="1"/>
</dbReference>
<dbReference type="EMBL" id="CABPST010000005">
    <property type="protein sequence ID" value="VVE88618.1"/>
    <property type="molecule type" value="Genomic_DNA"/>
</dbReference>
<organism evidence="3 4">
    <name type="scientific">Pandoraea bronchicola</name>
    <dbReference type="NCBI Taxonomy" id="2508287"/>
    <lineage>
        <taxon>Bacteria</taxon>
        <taxon>Pseudomonadati</taxon>
        <taxon>Pseudomonadota</taxon>
        <taxon>Betaproteobacteria</taxon>
        <taxon>Burkholderiales</taxon>
        <taxon>Burkholderiaceae</taxon>
        <taxon>Pandoraea</taxon>
    </lineage>
</organism>
<dbReference type="SUPFAM" id="SSF54909">
    <property type="entry name" value="Dimeric alpha+beta barrel"/>
    <property type="match status" value="1"/>
</dbReference>
<dbReference type="Proteomes" id="UP000382040">
    <property type="component" value="Unassembled WGS sequence"/>
</dbReference>
<evidence type="ECO:0000313" key="4">
    <source>
        <dbReference type="Proteomes" id="UP000382040"/>
    </source>
</evidence>